<reference evidence="12" key="1">
    <citation type="submission" date="2017-01" db="EMBL/GenBank/DDBJ databases">
        <title>Comparative genomics of anhydrobiosis in the tardigrade Hypsibius dujardini.</title>
        <authorList>
            <person name="Yoshida Y."/>
            <person name="Koutsovoulos G."/>
            <person name="Laetsch D."/>
            <person name="Stevens L."/>
            <person name="Kumar S."/>
            <person name="Horikawa D."/>
            <person name="Ishino K."/>
            <person name="Komine S."/>
            <person name="Tomita M."/>
            <person name="Blaxter M."/>
            <person name="Arakawa K."/>
        </authorList>
    </citation>
    <scope>NUCLEOTIDE SEQUENCE [LARGE SCALE GENOMIC DNA]</scope>
    <source>
        <strain evidence="12">Z151</strain>
    </source>
</reference>
<dbReference type="PROSITE" id="PS50262">
    <property type="entry name" value="G_PROTEIN_RECEP_F1_2"/>
    <property type="match status" value="1"/>
</dbReference>
<dbReference type="Pfam" id="PF00001">
    <property type="entry name" value="7tm_1"/>
    <property type="match status" value="1"/>
</dbReference>
<evidence type="ECO:0000256" key="3">
    <source>
        <dbReference type="ARBA" id="ARBA00022692"/>
    </source>
</evidence>
<organism evidence="11 12">
    <name type="scientific">Hypsibius exemplaris</name>
    <name type="common">Freshwater tardigrade</name>
    <dbReference type="NCBI Taxonomy" id="2072580"/>
    <lineage>
        <taxon>Eukaryota</taxon>
        <taxon>Metazoa</taxon>
        <taxon>Ecdysozoa</taxon>
        <taxon>Tardigrada</taxon>
        <taxon>Eutardigrada</taxon>
        <taxon>Parachela</taxon>
        <taxon>Hypsibioidea</taxon>
        <taxon>Hypsibiidae</taxon>
        <taxon>Hypsibius</taxon>
    </lineage>
</organism>
<evidence type="ECO:0000256" key="7">
    <source>
        <dbReference type="ARBA" id="ARBA00023170"/>
    </source>
</evidence>
<evidence type="ECO:0000256" key="9">
    <source>
        <dbReference type="SAM" id="Phobius"/>
    </source>
</evidence>
<evidence type="ECO:0000313" key="12">
    <source>
        <dbReference type="Proteomes" id="UP000192578"/>
    </source>
</evidence>
<evidence type="ECO:0000259" key="10">
    <source>
        <dbReference type="PROSITE" id="PS50262"/>
    </source>
</evidence>
<comment type="caution">
    <text evidence="11">The sequence shown here is derived from an EMBL/GenBank/DDBJ whole genome shotgun (WGS) entry which is preliminary data.</text>
</comment>
<keyword evidence="8" id="KW-0807">Transducer</keyword>
<keyword evidence="2" id="KW-1003">Cell membrane</keyword>
<evidence type="ECO:0000256" key="1">
    <source>
        <dbReference type="ARBA" id="ARBA00004651"/>
    </source>
</evidence>
<sequence length="353" mass="38926">MRTMPMASAVNETIDPAMPYIPTFMGVTSAMIVLDVAGAVGNVILFALCLGDYRTPGTSEVTLFIMQAAAAWFVQSALVLAPYDAIVLLSFRGVRIPVDETMCSVLFTATAFLYVLGSWTETFLAINRVFAICAPNIYNRISSRTVVIAMMLMAWLLSSAELWLIVFKLAGEVHMIRDNRCTIVPKSFNDAVAHIVTLYTPGILTGACCSLIMLKVIASKWRGRPATGVAAAGEAAVRRTHARRMQVTVMLLGSYAFVTVTALPYALVTYILPRYTGPNPFVRRYVEYIFEIGWMVNPYNCILLNRGYMTTLKAHLRRLCFGNTVSALQLQPANRARRMTGQETWASSGSRNA</sequence>
<dbReference type="PANTHER" id="PTHR24228:SF74">
    <property type="entry name" value="G-PROTEIN COUPLED RECEPTORS FAMILY 1 PROFILE DOMAIN-CONTAINING PROTEIN"/>
    <property type="match status" value="1"/>
</dbReference>
<feature type="transmembrane region" description="Helical" evidence="9">
    <location>
        <begin position="288"/>
        <end position="308"/>
    </location>
</feature>
<keyword evidence="3 9" id="KW-0812">Transmembrane</keyword>
<feature type="transmembrane region" description="Helical" evidence="9">
    <location>
        <begin position="146"/>
        <end position="171"/>
    </location>
</feature>
<comment type="subcellular location">
    <subcellularLocation>
        <location evidence="1">Cell membrane</location>
        <topology evidence="1">Multi-pass membrane protein</topology>
    </subcellularLocation>
</comment>
<evidence type="ECO:0000256" key="2">
    <source>
        <dbReference type="ARBA" id="ARBA00022475"/>
    </source>
</evidence>
<keyword evidence="7" id="KW-0675">Receptor</keyword>
<dbReference type="InterPro" id="IPR017452">
    <property type="entry name" value="GPCR_Rhodpsn_7TM"/>
</dbReference>
<proteinExistence type="predicted"/>
<feature type="transmembrane region" description="Helical" evidence="9">
    <location>
        <begin position="20"/>
        <end position="49"/>
    </location>
</feature>
<gene>
    <name evidence="11" type="ORF">BV898_17464</name>
</gene>
<dbReference type="EMBL" id="MTYJ01000298">
    <property type="protein sequence ID" value="OWA53028.1"/>
    <property type="molecule type" value="Genomic_DNA"/>
</dbReference>
<keyword evidence="12" id="KW-1185">Reference proteome</keyword>
<feature type="transmembrane region" description="Helical" evidence="9">
    <location>
        <begin position="247"/>
        <end position="268"/>
    </location>
</feature>
<keyword evidence="4 9" id="KW-1133">Transmembrane helix</keyword>
<evidence type="ECO:0000256" key="4">
    <source>
        <dbReference type="ARBA" id="ARBA00022989"/>
    </source>
</evidence>
<evidence type="ECO:0000256" key="5">
    <source>
        <dbReference type="ARBA" id="ARBA00023040"/>
    </source>
</evidence>
<feature type="transmembrane region" description="Helical" evidence="9">
    <location>
        <begin position="61"/>
        <end position="85"/>
    </location>
</feature>
<feature type="domain" description="G-protein coupled receptors family 1 profile" evidence="10">
    <location>
        <begin position="41"/>
        <end position="301"/>
    </location>
</feature>
<evidence type="ECO:0000256" key="6">
    <source>
        <dbReference type="ARBA" id="ARBA00023136"/>
    </source>
</evidence>
<name>A0A9X6RM22_HYPEX</name>
<dbReference type="AlphaFoldDB" id="A0A9X6RM22"/>
<protein>
    <recommendedName>
        <fullName evidence="10">G-protein coupled receptors family 1 profile domain-containing protein</fullName>
    </recommendedName>
</protein>
<dbReference type="PANTHER" id="PTHR24228">
    <property type="entry name" value="B2 BRADYKININ RECEPTOR/ANGIOTENSIN II RECEPTOR"/>
    <property type="match status" value="1"/>
</dbReference>
<evidence type="ECO:0000256" key="8">
    <source>
        <dbReference type="ARBA" id="ARBA00023224"/>
    </source>
</evidence>
<dbReference type="Proteomes" id="UP000192578">
    <property type="component" value="Unassembled WGS sequence"/>
</dbReference>
<feature type="transmembrane region" description="Helical" evidence="9">
    <location>
        <begin position="191"/>
        <end position="214"/>
    </location>
</feature>
<keyword evidence="5" id="KW-0297">G-protein coupled receptor</keyword>
<dbReference type="Gene3D" id="1.20.1070.10">
    <property type="entry name" value="Rhodopsin 7-helix transmembrane proteins"/>
    <property type="match status" value="1"/>
</dbReference>
<dbReference type="InterPro" id="IPR000276">
    <property type="entry name" value="GPCR_Rhodpsn"/>
</dbReference>
<dbReference type="CDD" id="cd00637">
    <property type="entry name" value="7tm_classA_rhodopsin-like"/>
    <property type="match status" value="1"/>
</dbReference>
<dbReference type="GO" id="GO:0004930">
    <property type="term" value="F:G protein-coupled receptor activity"/>
    <property type="evidence" value="ECO:0007669"/>
    <property type="project" value="UniProtKB-KW"/>
</dbReference>
<evidence type="ECO:0000313" key="11">
    <source>
        <dbReference type="EMBL" id="OWA53028.1"/>
    </source>
</evidence>
<dbReference type="OrthoDB" id="9444602at2759"/>
<dbReference type="SUPFAM" id="SSF81321">
    <property type="entry name" value="Family A G protein-coupled receptor-like"/>
    <property type="match status" value="1"/>
</dbReference>
<accession>A0A9X6RM22</accession>
<dbReference type="GO" id="GO:0005886">
    <property type="term" value="C:plasma membrane"/>
    <property type="evidence" value="ECO:0007669"/>
    <property type="project" value="UniProtKB-SubCell"/>
</dbReference>
<feature type="transmembrane region" description="Helical" evidence="9">
    <location>
        <begin position="105"/>
        <end position="126"/>
    </location>
</feature>
<keyword evidence="6 9" id="KW-0472">Membrane</keyword>